<sequence length="241" mass="24399" precursor="true">MSAVLASAAVLAVSGAGCETTREQAAKFGRGGNAAFRVEGLEVRRANRDVRVVESSVISDVNGTAVVAVLRNAGRAALADVPLAMVVKGAGGRALARNDEPGLERGLTHAPLLPVGRDVPWVHDQVIVAGGRATAAEVTPGAGRPAPGDAGANEIAISAARLEGDPASGITAIANAVNRSGVAQRDLLIVCVARRGGRVVAAGRAIVPSIRAGGRAEFQVFFIGDPTGAELTFDAQPTTFD</sequence>
<keyword evidence="2" id="KW-1185">Reference proteome</keyword>
<dbReference type="AlphaFoldDB" id="D3FA88"/>
<reference evidence="2" key="2">
    <citation type="submission" date="2010-01" db="EMBL/GenBank/DDBJ databases">
        <title>The complete genome of Conexibacter woesei DSM 14684.</title>
        <authorList>
            <consortium name="US DOE Joint Genome Institute (JGI-PGF)"/>
            <person name="Lucas S."/>
            <person name="Copeland A."/>
            <person name="Lapidus A."/>
            <person name="Glavina del Rio T."/>
            <person name="Dalin E."/>
            <person name="Tice H."/>
            <person name="Bruce D."/>
            <person name="Goodwin L."/>
            <person name="Pitluck S."/>
            <person name="Kyrpides N."/>
            <person name="Mavromatis K."/>
            <person name="Ivanova N."/>
            <person name="Mikhailova N."/>
            <person name="Chertkov O."/>
            <person name="Brettin T."/>
            <person name="Detter J.C."/>
            <person name="Han C."/>
            <person name="Larimer F."/>
            <person name="Land M."/>
            <person name="Hauser L."/>
            <person name="Markowitz V."/>
            <person name="Cheng J.-F."/>
            <person name="Hugenholtz P."/>
            <person name="Woyke T."/>
            <person name="Wu D."/>
            <person name="Pukall R."/>
            <person name="Steenblock K."/>
            <person name="Schneider S."/>
            <person name="Klenk H.-P."/>
            <person name="Eisen J.A."/>
        </authorList>
    </citation>
    <scope>NUCLEOTIDE SEQUENCE [LARGE SCALE GENOMIC DNA]</scope>
    <source>
        <strain evidence="2">DSM 14684 / CIP 108061 / JCM 11494 / NBRC 100937 / ID131577</strain>
    </source>
</reference>
<organism evidence="1 2">
    <name type="scientific">Conexibacter woesei (strain DSM 14684 / CCUG 47730 / CIP 108061 / JCM 11494 / NBRC 100937 / ID131577)</name>
    <dbReference type="NCBI Taxonomy" id="469383"/>
    <lineage>
        <taxon>Bacteria</taxon>
        <taxon>Bacillati</taxon>
        <taxon>Actinomycetota</taxon>
        <taxon>Thermoleophilia</taxon>
        <taxon>Solirubrobacterales</taxon>
        <taxon>Conexibacteraceae</taxon>
        <taxon>Conexibacter</taxon>
    </lineage>
</organism>
<dbReference type="OrthoDB" id="5243447at2"/>
<dbReference type="EMBL" id="CP001854">
    <property type="protein sequence ID" value="ADB53183.1"/>
    <property type="molecule type" value="Genomic_DNA"/>
</dbReference>
<proteinExistence type="predicted"/>
<accession>D3FA88</accession>
<protein>
    <submittedName>
        <fullName evidence="1">Uncharacterized protein</fullName>
    </submittedName>
</protein>
<evidence type="ECO:0000313" key="2">
    <source>
        <dbReference type="Proteomes" id="UP000008229"/>
    </source>
</evidence>
<dbReference type="HOGENOM" id="CLU_1150331_0_0_11"/>
<dbReference type="STRING" id="469383.Cwoe_4770"/>
<gene>
    <name evidence="1" type="ordered locus">Cwoe_4770</name>
</gene>
<evidence type="ECO:0000313" key="1">
    <source>
        <dbReference type="EMBL" id="ADB53183.1"/>
    </source>
</evidence>
<dbReference type="RefSeq" id="WP_012936234.1">
    <property type="nucleotide sequence ID" value="NC_013739.1"/>
</dbReference>
<name>D3FA88_CONWI</name>
<dbReference type="Proteomes" id="UP000008229">
    <property type="component" value="Chromosome"/>
</dbReference>
<reference evidence="1 2" key="1">
    <citation type="journal article" date="2010" name="Stand. Genomic Sci.">
        <title>Complete genome sequence of Conexibacter woesei type strain (ID131577).</title>
        <authorList>
            <person name="Pukall R."/>
            <person name="Lapidus A."/>
            <person name="Glavina Del Rio T."/>
            <person name="Copeland A."/>
            <person name="Tice H."/>
            <person name="Cheng J.-F."/>
            <person name="Lucas S."/>
            <person name="Chen F."/>
            <person name="Nolan M."/>
            <person name="Bruce D."/>
            <person name="Goodwin L."/>
            <person name="Pitluck S."/>
            <person name="Mavromatis K."/>
            <person name="Ivanova N."/>
            <person name="Ovchinnikova G."/>
            <person name="Pati A."/>
            <person name="Chen A."/>
            <person name="Palaniappan K."/>
            <person name="Land M."/>
            <person name="Hauser L."/>
            <person name="Chang Y.-J."/>
            <person name="Jeffries C.D."/>
            <person name="Chain P."/>
            <person name="Meincke L."/>
            <person name="Sims D."/>
            <person name="Brettin T."/>
            <person name="Detter J.C."/>
            <person name="Rohde M."/>
            <person name="Goeker M."/>
            <person name="Bristow J."/>
            <person name="Eisen J.A."/>
            <person name="Markowitz V."/>
            <person name="Kyrpides N.C."/>
            <person name="Klenk H.-P."/>
            <person name="Hugenholtz P."/>
        </authorList>
    </citation>
    <scope>NUCLEOTIDE SEQUENCE [LARGE SCALE GENOMIC DNA]</scope>
    <source>
        <strain evidence="2">DSM 14684 / CIP 108061 / JCM 11494 / NBRC 100937 / ID131577</strain>
    </source>
</reference>
<dbReference type="KEGG" id="cwo:Cwoe_4770"/>